<gene>
    <name evidence="1" type="ORF">Gohar_003093</name>
</gene>
<protein>
    <recommendedName>
        <fullName evidence="3">RNase H type-1 domain-containing protein</fullName>
    </recommendedName>
</protein>
<dbReference type="OrthoDB" id="1002604at2759"/>
<keyword evidence="2" id="KW-1185">Reference proteome</keyword>
<feature type="non-terminal residue" evidence="1">
    <location>
        <position position="165"/>
    </location>
</feature>
<name>A0A7J9HP51_9ROSI</name>
<sequence>MHKEDQIEQNIHVQRYPLSDNWVHLHTDGVVNVFTGLASTGGVVRNYLGDWIMGFNHFLGNCSIFNVKIWGILDDLSLLKDWGMERILIQEANRVADRIAKMVCANVVGVNVMTTTPMELSEDIARDKSNGVFVIKINPLKAIIHGDWIGTNQVIEYLELLIRAK</sequence>
<dbReference type="EMBL" id="JABFAD010000010">
    <property type="protein sequence ID" value="MBA0811164.1"/>
    <property type="molecule type" value="Genomic_DNA"/>
</dbReference>
<evidence type="ECO:0000313" key="1">
    <source>
        <dbReference type="EMBL" id="MBA0811164.1"/>
    </source>
</evidence>
<dbReference type="AlphaFoldDB" id="A0A7J9HP51"/>
<proteinExistence type="predicted"/>
<reference evidence="1 2" key="1">
    <citation type="journal article" date="2019" name="Genome Biol. Evol.">
        <title>Insights into the evolution of the New World diploid cottons (Gossypium, subgenus Houzingenia) based on genome sequencing.</title>
        <authorList>
            <person name="Grover C.E."/>
            <person name="Arick M.A. 2nd"/>
            <person name="Thrash A."/>
            <person name="Conover J.L."/>
            <person name="Sanders W.S."/>
            <person name="Peterson D.G."/>
            <person name="Frelichowski J.E."/>
            <person name="Scheffler J.A."/>
            <person name="Scheffler B.E."/>
            <person name="Wendel J.F."/>
        </authorList>
    </citation>
    <scope>NUCLEOTIDE SEQUENCE [LARGE SCALE GENOMIC DNA]</scope>
    <source>
        <strain evidence="1">0</strain>
        <tissue evidence="1">Leaf</tissue>
    </source>
</reference>
<dbReference type="PANTHER" id="PTHR47723:SF19">
    <property type="entry name" value="POLYNUCLEOTIDYL TRANSFERASE, RIBONUCLEASE H-LIKE SUPERFAMILY PROTEIN"/>
    <property type="match status" value="1"/>
</dbReference>
<organism evidence="1 2">
    <name type="scientific">Gossypium harknessii</name>
    <dbReference type="NCBI Taxonomy" id="34285"/>
    <lineage>
        <taxon>Eukaryota</taxon>
        <taxon>Viridiplantae</taxon>
        <taxon>Streptophyta</taxon>
        <taxon>Embryophyta</taxon>
        <taxon>Tracheophyta</taxon>
        <taxon>Spermatophyta</taxon>
        <taxon>Magnoliopsida</taxon>
        <taxon>eudicotyledons</taxon>
        <taxon>Gunneridae</taxon>
        <taxon>Pentapetalae</taxon>
        <taxon>rosids</taxon>
        <taxon>malvids</taxon>
        <taxon>Malvales</taxon>
        <taxon>Malvaceae</taxon>
        <taxon>Malvoideae</taxon>
        <taxon>Gossypium</taxon>
    </lineage>
</organism>
<dbReference type="PANTHER" id="PTHR47723">
    <property type="entry name" value="OS05G0353850 PROTEIN"/>
    <property type="match status" value="1"/>
</dbReference>
<dbReference type="Proteomes" id="UP000593560">
    <property type="component" value="Unassembled WGS sequence"/>
</dbReference>
<comment type="caution">
    <text evidence="1">The sequence shown here is derived from an EMBL/GenBank/DDBJ whole genome shotgun (WGS) entry which is preliminary data.</text>
</comment>
<dbReference type="InterPro" id="IPR053151">
    <property type="entry name" value="RNase_H-like"/>
</dbReference>
<evidence type="ECO:0000313" key="2">
    <source>
        <dbReference type="Proteomes" id="UP000593560"/>
    </source>
</evidence>
<evidence type="ECO:0008006" key="3">
    <source>
        <dbReference type="Google" id="ProtNLM"/>
    </source>
</evidence>
<accession>A0A7J9HP51</accession>